<dbReference type="SUPFAM" id="SSF52172">
    <property type="entry name" value="CheY-like"/>
    <property type="match status" value="1"/>
</dbReference>
<dbReference type="SUPFAM" id="SSF47226">
    <property type="entry name" value="Histidine-containing phosphotransfer domain, HPT domain"/>
    <property type="match status" value="1"/>
</dbReference>
<reference evidence="5 6" key="1">
    <citation type="submission" date="2019-12" db="EMBL/GenBank/DDBJ databases">
        <authorList>
            <person name="Xu J."/>
        </authorList>
    </citation>
    <scope>NUCLEOTIDE SEQUENCE [LARGE SCALE GENOMIC DNA]</scope>
    <source>
        <strain evidence="5 6">HX-5-24</strain>
    </source>
</reference>
<name>A0A7C9HLM8_9GAMM</name>
<dbReference type="InterPro" id="IPR008207">
    <property type="entry name" value="Sig_transdc_His_kin_Hpt_dom"/>
</dbReference>
<comment type="caution">
    <text evidence="3">Lacks conserved residue(s) required for the propagation of feature annotation.</text>
</comment>
<dbReference type="RefSeq" id="WP_156641078.1">
    <property type="nucleotide sequence ID" value="NZ_WOXT01000001.1"/>
</dbReference>
<dbReference type="PANTHER" id="PTHR44591:SF3">
    <property type="entry name" value="RESPONSE REGULATORY DOMAIN-CONTAINING PROTEIN"/>
    <property type="match status" value="1"/>
</dbReference>
<dbReference type="PROSITE" id="PS50110">
    <property type="entry name" value="RESPONSE_REGULATORY"/>
    <property type="match status" value="1"/>
</dbReference>
<evidence type="ECO:0000256" key="2">
    <source>
        <dbReference type="ARBA" id="ARBA00023012"/>
    </source>
</evidence>
<organism evidence="5 6">
    <name type="scientific">Noviluteimonas gilva</name>
    <dbReference type="NCBI Taxonomy" id="2682097"/>
    <lineage>
        <taxon>Bacteria</taxon>
        <taxon>Pseudomonadati</taxon>
        <taxon>Pseudomonadota</taxon>
        <taxon>Gammaproteobacteria</taxon>
        <taxon>Lysobacterales</taxon>
        <taxon>Lysobacteraceae</taxon>
        <taxon>Noviluteimonas</taxon>
    </lineage>
</organism>
<dbReference type="InterPro" id="IPR050595">
    <property type="entry name" value="Bact_response_regulator"/>
</dbReference>
<dbReference type="PANTHER" id="PTHR44591">
    <property type="entry name" value="STRESS RESPONSE REGULATOR PROTEIN 1"/>
    <property type="match status" value="1"/>
</dbReference>
<gene>
    <name evidence="5" type="ORF">GN331_06465</name>
</gene>
<dbReference type="AlphaFoldDB" id="A0A7C9HLM8"/>
<dbReference type="Pfam" id="PF00072">
    <property type="entry name" value="Response_reg"/>
    <property type="match status" value="1"/>
</dbReference>
<dbReference type="Proteomes" id="UP000479692">
    <property type="component" value="Unassembled WGS sequence"/>
</dbReference>
<dbReference type="EMBL" id="WOXT01000001">
    <property type="protein sequence ID" value="MUV13852.1"/>
    <property type="molecule type" value="Genomic_DNA"/>
</dbReference>
<dbReference type="SMART" id="SM00448">
    <property type="entry name" value="REC"/>
    <property type="match status" value="1"/>
</dbReference>
<dbReference type="InterPro" id="IPR011006">
    <property type="entry name" value="CheY-like_superfamily"/>
</dbReference>
<protein>
    <submittedName>
        <fullName evidence="5">Response regulator</fullName>
    </submittedName>
</protein>
<accession>A0A7C9HLM8</accession>
<evidence type="ECO:0000256" key="1">
    <source>
        <dbReference type="ARBA" id="ARBA00022553"/>
    </source>
</evidence>
<keyword evidence="6" id="KW-1185">Reference proteome</keyword>
<dbReference type="Gene3D" id="1.20.120.160">
    <property type="entry name" value="HPT domain"/>
    <property type="match status" value="1"/>
</dbReference>
<proteinExistence type="predicted"/>
<keyword evidence="1" id="KW-0597">Phosphoprotein</keyword>
<keyword evidence="2" id="KW-0902">Two-component regulatory system</keyword>
<dbReference type="InterPro" id="IPR001789">
    <property type="entry name" value="Sig_transdc_resp-reg_receiver"/>
</dbReference>
<dbReference type="Pfam" id="PF01627">
    <property type="entry name" value="Hpt"/>
    <property type="match status" value="1"/>
</dbReference>
<dbReference type="GO" id="GO:0000160">
    <property type="term" value="P:phosphorelay signal transduction system"/>
    <property type="evidence" value="ECO:0007669"/>
    <property type="project" value="UniProtKB-KW"/>
</dbReference>
<dbReference type="CDD" id="cd17546">
    <property type="entry name" value="REC_hyHK_CKI1_RcsC-like"/>
    <property type="match status" value="1"/>
</dbReference>
<comment type="caution">
    <text evidence="5">The sequence shown here is derived from an EMBL/GenBank/DDBJ whole genome shotgun (WGS) entry which is preliminary data.</text>
</comment>
<dbReference type="Gene3D" id="3.40.50.2300">
    <property type="match status" value="1"/>
</dbReference>
<sequence>MPHRILVVDAHPLNRLVVAEQLATLGHAPLCADDAEQALALLDVGHFDLVVAACRMPGTDGFALAARMNDLAIARGIDACPIVGYSNDASLDTPLSMQTGMRACLPMPIPLAMLDALLRTLLRTRAPAPTASARNPAQWELFVSTSREDLRAARACLRSGNLMQLRALLHRIKGAAMMLGENDVAAACARGEAGCEEWSNAATAAALDLVEAQLDATAPQYEPSR</sequence>
<dbReference type="InterPro" id="IPR036641">
    <property type="entry name" value="HPT_dom_sf"/>
</dbReference>
<evidence type="ECO:0000313" key="5">
    <source>
        <dbReference type="EMBL" id="MUV13852.1"/>
    </source>
</evidence>
<evidence type="ECO:0000313" key="6">
    <source>
        <dbReference type="Proteomes" id="UP000479692"/>
    </source>
</evidence>
<feature type="domain" description="Response regulatory" evidence="4">
    <location>
        <begin position="4"/>
        <end position="122"/>
    </location>
</feature>
<evidence type="ECO:0000256" key="3">
    <source>
        <dbReference type="PROSITE-ProRule" id="PRU00169"/>
    </source>
</evidence>
<dbReference type="GO" id="GO:0004672">
    <property type="term" value="F:protein kinase activity"/>
    <property type="evidence" value="ECO:0007669"/>
    <property type="project" value="UniProtKB-ARBA"/>
</dbReference>
<evidence type="ECO:0000259" key="4">
    <source>
        <dbReference type="PROSITE" id="PS50110"/>
    </source>
</evidence>